<dbReference type="InterPro" id="IPR013423">
    <property type="entry name" value="CHP02594"/>
</dbReference>
<evidence type="ECO:0000313" key="2">
    <source>
        <dbReference type="Proteomes" id="UP000238042"/>
    </source>
</evidence>
<dbReference type="SUPFAM" id="SSF53955">
    <property type="entry name" value="Lysozyme-like"/>
    <property type="match status" value="1"/>
</dbReference>
<dbReference type="InterPro" id="IPR023346">
    <property type="entry name" value="Lysozyme-like_dom_sf"/>
</dbReference>
<dbReference type="NCBIfam" id="TIGR02594">
    <property type="entry name" value="TIGR02594 family protein"/>
    <property type="match status" value="1"/>
</dbReference>
<dbReference type="AlphaFoldDB" id="A0A2S8A7U9"/>
<dbReference type="Proteomes" id="UP000238042">
    <property type="component" value="Unassembled WGS sequence"/>
</dbReference>
<reference evidence="1 2" key="1">
    <citation type="submission" date="2018-02" db="EMBL/GenBank/DDBJ databases">
        <title>Genome sequences of Apibacter spp., gut symbionts of Asian honey bees.</title>
        <authorList>
            <person name="Kwong W.K."/>
            <person name="Steele M.I."/>
            <person name="Moran N.A."/>
        </authorList>
    </citation>
    <scope>NUCLEOTIDE SEQUENCE [LARGE SCALE GENOMIC DNA]</scope>
    <source>
        <strain evidence="2">wkB301</strain>
    </source>
</reference>
<dbReference type="EMBL" id="PSZM01000046">
    <property type="protein sequence ID" value="PQL90566.1"/>
    <property type="molecule type" value="Genomic_DNA"/>
</dbReference>
<name>A0A2S8A7U9_9FLAO</name>
<accession>A0A2S8A7U9</accession>
<evidence type="ECO:0008006" key="3">
    <source>
        <dbReference type="Google" id="ProtNLM"/>
    </source>
</evidence>
<sequence>MERGDSKKKKDCYCHKPLTVEFFKDMLFKLWSSEISGFSKEKIDVTLWDRQKNLDDKKLERTVNEFNRIFTGYDINTCMQKIVFIALGYAETRFRLLGEDLSEYSSSKSIYKGRGFHQLTGIQDSSGLYNEAGPYENYANFVGNKNIISQPDLLCTQIHYAIDSAGWFWTDKDNGKSVPNWSSASNTEYIKFRAEYFSKALGKQLNEVSHLVEEDEKYFWLQAKMLNGYPKGQKLETNPNGWATRKKAFDILKNEVFEFDKRCKGNEELEFTGDRAPWMNVAIQEGIKYKNCNEKQEPLKAKVSNYHKVIAGQNWSSKIAWCASFANWCIKETKQYSFVNSAGSLSISTSSQFKKIDKPIFGALVVFKNYKQSNGKGCGHGHVTFLFGKTKDGKLICLGGNQGDRIKLSSYNHNGITGSFNCMNECGQVNQKFLGFYIPKDYEIKESDYLTDDDIYDQSIDALNNKILNAKTKTNENESNR</sequence>
<evidence type="ECO:0000313" key="1">
    <source>
        <dbReference type="EMBL" id="PQL90566.1"/>
    </source>
</evidence>
<keyword evidence="2" id="KW-1185">Reference proteome</keyword>
<organism evidence="1 2">
    <name type="scientific">Apibacter adventoris</name>
    <dbReference type="NCBI Taxonomy" id="1679466"/>
    <lineage>
        <taxon>Bacteria</taxon>
        <taxon>Pseudomonadati</taxon>
        <taxon>Bacteroidota</taxon>
        <taxon>Flavobacteriia</taxon>
        <taxon>Flavobacteriales</taxon>
        <taxon>Weeksellaceae</taxon>
        <taxon>Apibacter</taxon>
    </lineage>
</organism>
<proteinExistence type="predicted"/>
<gene>
    <name evidence="1" type="ORF">C4S77_11850</name>
</gene>
<protein>
    <recommendedName>
        <fullName evidence="3">Glycoside hydrolase family 19 catalytic domain-containing protein</fullName>
    </recommendedName>
</protein>
<dbReference type="Gene3D" id="1.10.530.10">
    <property type="match status" value="1"/>
</dbReference>
<comment type="caution">
    <text evidence="1">The sequence shown here is derived from an EMBL/GenBank/DDBJ whole genome shotgun (WGS) entry which is preliminary data.</text>
</comment>